<name>W1NFW8_AMBTC</name>
<dbReference type="AlphaFoldDB" id="W1NFW8"/>
<organism evidence="2 3">
    <name type="scientific">Amborella trichopoda</name>
    <dbReference type="NCBI Taxonomy" id="13333"/>
    <lineage>
        <taxon>Eukaryota</taxon>
        <taxon>Viridiplantae</taxon>
        <taxon>Streptophyta</taxon>
        <taxon>Embryophyta</taxon>
        <taxon>Tracheophyta</taxon>
        <taxon>Spermatophyta</taxon>
        <taxon>Magnoliopsida</taxon>
        <taxon>Amborellales</taxon>
        <taxon>Amborellaceae</taxon>
        <taxon>Amborella</taxon>
    </lineage>
</organism>
<dbReference type="Gramene" id="ERM94094">
    <property type="protein sequence ID" value="ERM94094"/>
    <property type="gene ID" value="AMTR_s00010p00117170"/>
</dbReference>
<dbReference type="EMBL" id="KI397513">
    <property type="protein sequence ID" value="ERM94094.1"/>
    <property type="molecule type" value="Genomic_DNA"/>
</dbReference>
<feature type="region of interest" description="Disordered" evidence="1">
    <location>
        <begin position="55"/>
        <end position="83"/>
    </location>
</feature>
<reference evidence="3" key="1">
    <citation type="journal article" date="2013" name="Science">
        <title>The Amborella genome and the evolution of flowering plants.</title>
        <authorList>
            <consortium name="Amborella Genome Project"/>
        </authorList>
    </citation>
    <scope>NUCLEOTIDE SEQUENCE [LARGE SCALE GENOMIC DNA]</scope>
</reference>
<evidence type="ECO:0000313" key="3">
    <source>
        <dbReference type="Proteomes" id="UP000017836"/>
    </source>
</evidence>
<sequence length="83" mass="9711">MGEHWPVAGLAVKKVSLLFFVRQHRMPWLHAICLGALNFELRNHRQDCREISYRQNHTQGKEHRAGMEEEDGKCGLVQSSERR</sequence>
<dbReference type="Proteomes" id="UP000017836">
    <property type="component" value="Unassembled WGS sequence"/>
</dbReference>
<protein>
    <submittedName>
        <fullName evidence="2">Uncharacterized protein</fullName>
    </submittedName>
</protein>
<keyword evidence="3" id="KW-1185">Reference proteome</keyword>
<gene>
    <name evidence="2" type="ORF">AMTR_s00010p00117170</name>
</gene>
<proteinExistence type="predicted"/>
<accession>W1NFW8</accession>
<evidence type="ECO:0000256" key="1">
    <source>
        <dbReference type="SAM" id="MobiDB-lite"/>
    </source>
</evidence>
<dbReference type="HOGENOM" id="CLU_2545633_0_0_1"/>
<evidence type="ECO:0000313" key="2">
    <source>
        <dbReference type="EMBL" id="ERM94094.1"/>
    </source>
</evidence>